<dbReference type="OrthoDB" id="5270083at2759"/>
<proteinExistence type="predicted"/>
<evidence type="ECO:0000256" key="1">
    <source>
        <dbReference type="SAM" id="Phobius"/>
    </source>
</evidence>
<keyword evidence="1" id="KW-0812">Transmembrane</keyword>
<dbReference type="AlphaFoldDB" id="A0A1J7J2P0"/>
<feature type="transmembrane region" description="Helical" evidence="1">
    <location>
        <begin position="91"/>
        <end position="114"/>
    </location>
</feature>
<dbReference type="InParanoid" id="A0A1J7J2P0"/>
<gene>
    <name evidence="2" type="ORF">CONLIGDRAFT_637333</name>
</gene>
<dbReference type="Proteomes" id="UP000182658">
    <property type="component" value="Unassembled WGS sequence"/>
</dbReference>
<protein>
    <submittedName>
        <fullName evidence="2">Uncharacterized protein</fullName>
    </submittedName>
</protein>
<feature type="transmembrane region" description="Helical" evidence="1">
    <location>
        <begin position="34"/>
        <end position="55"/>
    </location>
</feature>
<keyword evidence="1" id="KW-0472">Membrane</keyword>
<keyword evidence="1" id="KW-1133">Transmembrane helix</keyword>
<evidence type="ECO:0000313" key="2">
    <source>
        <dbReference type="EMBL" id="OIW24096.1"/>
    </source>
</evidence>
<organism evidence="2 3">
    <name type="scientific">Coniochaeta ligniaria NRRL 30616</name>
    <dbReference type="NCBI Taxonomy" id="1408157"/>
    <lineage>
        <taxon>Eukaryota</taxon>
        <taxon>Fungi</taxon>
        <taxon>Dikarya</taxon>
        <taxon>Ascomycota</taxon>
        <taxon>Pezizomycotina</taxon>
        <taxon>Sordariomycetes</taxon>
        <taxon>Sordariomycetidae</taxon>
        <taxon>Coniochaetales</taxon>
        <taxon>Coniochaetaceae</taxon>
        <taxon>Coniochaeta</taxon>
    </lineage>
</organism>
<dbReference type="EMBL" id="KV875105">
    <property type="protein sequence ID" value="OIW24096.1"/>
    <property type="molecule type" value="Genomic_DNA"/>
</dbReference>
<accession>A0A1J7J2P0</accession>
<keyword evidence="3" id="KW-1185">Reference proteome</keyword>
<name>A0A1J7J2P0_9PEZI</name>
<sequence>MDYRVLLCALIVVLNCLPDKFQDFAEYIDGNFSIGGFPTSVLLFMILPILTIYYYRNFLERTIDPWMHPKIPTSLTKAYHLFRQNPWLSTFSYVFIQLLVEFLKMAFALLFRVFAGVSSIARRLGPRLAARYNLAQNRRGGFVSIDTFLETSVGCPLRERFQDQRDRFDSLVRQASQQFSSVLDLEKYHLSTRRLSTDNVDIPGFSPLHLSPLHSPWLLPGTVVRLAVPRWKQLLFGVDCTAIAERETVEHLSDLADQNDAILNANEKDLQKYVKTCDEMICSIERSFSRRPGNPFANASGDTRYSQDRVRRHATKPKIVTDTSYDKLTWWLNRGVKSFRRADRQSTPYRLPVHRVQAIAAECNHPLSVYG</sequence>
<evidence type="ECO:0000313" key="3">
    <source>
        <dbReference type="Proteomes" id="UP000182658"/>
    </source>
</evidence>
<reference evidence="2 3" key="1">
    <citation type="submission" date="2016-10" db="EMBL/GenBank/DDBJ databases">
        <title>Draft genome sequence of Coniochaeta ligniaria NRRL30616, a lignocellulolytic fungus for bioabatement of inhibitors in plant biomass hydrolysates.</title>
        <authorList>
            <consortium name="DOE Joint Genome Institute"/>
            <person name="Jimenez D.J."/>
            <person name="Hector R.E."/>
            <person name="Riley R."/>
            <person name="Sun H."/>
            <person name="Grigoriev I.V."/>
            <person name="Van Elsas J.D."/>
            <person name="Nichols N.N."/>
        </authorList>
    </citation>
    <scope>NUCLEOTIDE SEQUENCE [LARGE SCALE GENOMIC DNA]</scope>
    <source>
        <strain evidence="2 3">NRRL 30616</strain>
    </source>
</reference>